<feature type="transmembrane region" description="Helical" evidence="5">
    <location>
        <begin position="68"/>
        <end position="88"/>
    </location>
</feature>
<dbReference type="Proteomes" id="UP000724874">
    <property type="component" value="Unassembled WGS sequence"/>
</dbReference>
<comment type="caution">
    <text evidence="6">The sequence shown here is derived from an EMBL/GenBank/DDBJ whole genome shotgun (WGS) entry which is preliminary data.</text>
</comment>
<reference evidence="6" key="1">
    <citation type="submission" date="2020-11" db="EMBL/GenBank/DDBJ databases">
        <authorList>
            <consortium name="DOE Joint Genome Institute"/>
            <person name="Ahrendt S."/>
            <person name="Riley R."/>
            <person name="Andreopoulos W."/>
            <person name="LaButti K."/>
            <person name="Pangilinan J."/>
            <person name="Ruiz-duenas F.J."/>
            <person name="Barrasa J.M."/>
            <person name="Sanchez-Garcia M."/>
            <person name="Camarero S."/>
            <person name="Miyauchi S."/>
            <person name="Serrano A."/>
            <person name="Linde D."/>
            <person name="Babiker R."/>
            <person name="Drula E."/>
            <person name="Ayuso-Fernandez I."/>
            <person name="Pacheco R."/>
            <person name="Padilla G."/>
            <person name="Ferreira P."/>
            <person name="Barriuso J."/>
            <person name="Kellner H."/>
            <person name="Castanera R."/>
            <person name="Alfaro M."/>
            <person name="Ramirez L."/>
            <person name="Pisabarro A.G."/>
            <person name="Kuo A."/>
            <person name="Tritt A."/>
            <person name="Lipzen A."/>
            <person name="He G."/>
            <person name="Yan M."/>
            <person name="Ng V."/>
            <person name="Cullen D."/>
            <person name="Martin F."/>
            <person name="Rosso M.-N."/>
            <person name="Henrissat B."/>
            <person name="Hibbett D."/>
            <person name="Martinez A.T."/>
            <person name="Grigoriev I.V."/>
        </authorList>
    </citation>
    <scope>NUCLEOTIDE SEQUENCE</scope>
    <source>
        <strain evidence="6">AH 44721</strain>
    </source>
</reference>
<name>A0A9P5N9I8_GYMJU</name>
<evidence type="ECO:0000256" key="5">
    <source>
        <dbReference type="SAM" id="Phobius"/>
    </source>
</evidence>
<evidence type="ECO:0000313" key="7">
    <source>
        <dbReference type="Proteomes" id="UP000724874"/>
    </source>
</evidence>
<proteinExistence type="predicted"/>
<keyword evidence="3 5" id="KW-1133">Transmembrane helix</keyword>
<dbReference type="AlphaFoldDB" id="A0A9P5N9I8"/>
<evidence type="ECO:0000256" key="2">
    <source>
        <dbReference type="ARBA" id="ARBA00022692"/>
    </source>
</evidence>
<evidence type="ECO:0000256" key="4">
    <source>
        <dbReference type="ARBA" id="ARBA00023136"/>
    </source>
</evidence>
<keyword evidence="4 5" id="KW-0472">Membrane</keyword>
<accession>A0A9P5N9I8</accession>
<dbReference type="GO" id="GO:0022857">
    <property type="term" value="F:transmembrane transporter activity"/>
    <property type="evidence" value="ECO:0007669"/>
    <property type="project" value="TreeGrafter"/>
</dbReference>
<feature type="non-terminal residue" evidence="6">
    <location>
        <position position="1"/>
    </location>
</feature>
<sequence>LSMYNYIIDVYLSVAASAVAACTVCRSMAAAAFPVRTGFPYSSCRSAEVFLFIQLFAGNMYDKLGPQWASSILGFFAVVLIPIPFLLIRYGPVLRRKSKFVP</sequence>
<dbReference type="OrthoDB" id="9986881at2759"/>
<dbReference type="GO" id="GO:0005886">
    <property type="term" value="C:plasma membrane"/>
    <property type="evidence" value="ECO:0007669"/>
    <property type="project" value="TreeGrafter"/>
</dbReference>
<feature type="non-terminal residue" evidence="6">
    <location>
        <position position="102"/>
    </location>
</feature>
<dbReference type="PANTHER" id="PTHR23502:SF173">
    <property type="entry name" value="MFS-MULTIDRUG-RESISTANCE TRANSPORTER-RELATED"/>
    <property type="match status" value="1"/>
</dbReference>
<gene>
    <name evidence="6" type="ORF">CPB84DRAFT_1622006</name>
</gene>
<feature type="transmembrane region" description="Helical" evidence="5">
    <location>
        <begin position="6"/>
        <end position="26"/>
    </location>
</feature>
<protein>
    <submittedName>
        <fullName evidence="6">Uncharacterized protein</fullName>
    </submittedName>
</protein>
<organism evidence="6 7">
    <name type="scientific">Gymnopilus junonius</name>
    <name type="common">Spectacular rustgill mushroom</name>
    <name type="synonym">Gymnopilus spectabilis subsp. junonius</name>
    <dbReference type="NCBI Taxonomy" id="109634"/>
    <lineage>
        <taxon>Eukaryota</taxon>
        <taxon>Fungi</taxon>
        <taxon>Dikarya</taxon>
        <taxon>Basidiomycota</taxon>
        <taxon>Agaricomycotina</taxon>
        <taxon>Agaricomycetes</taxon>
        <taxon>Agaricomycetidae</taxon>
        <taxon>Agaricales</taxon>
        <taxon>Agaricineae</taxon>
        <taxon>Hymenogastraceae</taxon>
        <taxon>Gymnopilus</taxon>
    </lineage>
</organism>
<keyword evidence="7" id="KW-1185">Reference proteome</keyword>
<keyword evidence="2 5" id="KW-0812">Transmembrane</keyword>
<evidence type="ECO:0000313" key="6">
    <source>
        <dbReference type="EMBL" id="KAF8871275.1"/>
    </source>
</evidence>
<evidence type="ECO:0000256" key="1">
    <source>
        <dbReference type="ARBA" id="ARBA00004141"/>
    </source>
</evidence>
<dbReference type="PANTHER" id="PTHR23502">
    <property type="entry name" value="MAJOR FACILITATOR SUPERFAMILY"/>
    <property type="match status" value="1"/>
</dbReference>
<dbReference type="EMBL" id="JADNYJ010000314">
    <property type="protein sequence ID" value="KAF8871275.1"/>
    <property type="molecule type" value="Genomic_DNA"/>
</dbReference>
<comment type="subcellular location">
    <subcellularLocation>
        <location evidence="1">Membrane</location>
        <topology evidence="1">Multi-pass membrane protein</topology>
    </subcellularLocation>
</comment>
<evidence type="ECO:0000256" key="3">
    <source>
        <dbReference type="ARBA" id="ARBA00022989"/>
    </source>
</evidence>